<keyword evidence="5 12" id="KW-1133">Transmembrane helix</keyword>
<evidence type="ECO:0000256" key="5">
    <source>
        <dbReference type="ARBA" id="ARBA00022989"/>
    </source>
</evidence>
<organism evidence="13 14">
    <name type="scientific">Elysia marginata</name>
    <dbReference type="NCBI Taxonomy" id="1093978"/>
    <lineage>
        <taxon>Eukaryota</taxon>
        <taxon>Metazoa</taxon>
        <taxon>Spiralia</taxon>
        <taxon>Lophotrochozoa</taxon>
        <taxon>Mollusca</taxon>
        <taxon>Gastropoda</taxon>
        <taxon>Heterobranchia</taxon>
        <taxon>Euthyneura</taxon>
        <taxon>Panpulmonata</taxon>
        <taxon>Sacoglossa</taxon>
        <taxon>Placobranchoidea</taxon>
        <taxon>Plakobranchidae</taxon>
        <taxon>Elysia</taxon>
    </lineage>
</organism>
<sequence length="139" mass="15854">MDVQALPTARPERNREEEMALSEFFLDFSQRTTAHGLRYAVSPEVVRARRLLWLTVFLTTLGYLLYQLASLLNSYHRYPFKTVNKVVPQLSIPYPVVTLCDLNQVDSLKIDNSAMAKKLRSADPNVSYSGAVKDIFRSV</sequence>
<evidence type="ECO:0000256" key="9">
    <source>
        <dbReference type="ARBA" id="ARBA00023201"/>
    </source>
</evidence>
<evidence type="ECO:0000256" key="4">
    <source>
        <dbReference type="ARBA" id="ARBA00022692"/>
    </source>
</evidence>
<comment type="similarity">
    <text evidence="11">Belongs to the amiloride-sensitive sodium channel (TC 1.A.6) family.</text>
</comment>
<comment type="subcellular location">
    <subcellularLocation>
        <location evidence="1">Membrane</location>
        <topology evidence="1">Multi-pass membrane protein</topology>
    </subcellularLocation>
</comment>
<gene>
    <name evidence="13" type="ORF">ElyMa_000368100</name>
</gene>
<accession>A0AAV4FF40</accession>
<evidence type="ECO:0000256" key="10">
    <source>
        <dbReference type="ARBA" id="ARBA00023303"/>
    </source>
</evidence>
<evidence type="ECO:0000256" key="6">
    <source>
        <dbReference type="ARBA" id="ARBA00023053"/>
    </source>
</evidence>
<evidence type="ECO:0000256" key="11">
    <source>
        <dbReference type="RuleBase" id="RU000679"/>
    </source>
</evidence>
<evidence type="ECO:0000313" key="14">
    <source>
        <dbReference type="Proteomes" id="UP000762676"/>
    </source>
</evidence>
<dbReference type="AlphaFoldDB" id="A0AAV4FF40"/>
<evidence type="ECO:0000313" key="13">
    <source>
        <dbReference type="EMBL" id="GFR72023.1"/>
    </source>
</evidence>
<keyword evidence="7 11" id="KW-0406">Ion transport</keyword>
<evidence type="ECO:0000256" key="3">
    <source>
        <dbReference type="ARBA" id="ARBA00022461"/>
    </source>
</evidence>
<keyword evidence="4 11" id="KW-0812">Transmembrane</keyword>
<dbReference type="EMBL" id="BMAT01000729">
    <property type="protein sequence ID" value="GFR72023.1"/>
    <property type="molecule type" value="Genomic_DNA"/>
</dbReference>
<keyword evidence="6" id="KW-0915">Sodium</keyword>
<evidence type="ECO:0000256" key="7">
    <source>
        <dbReference type="ARBA" id="ARBA00023065"/>
    </source>
</evidence>
<evidence type="ECO:0000256" key="8">
    <source>
        <dbReference type="ARBA" id="ARBA00023136"/>
    </source>
</evidence>
<keyword evidence="2 11" id="KW-0813">Transport</keyword>
<dbReference type="Proteomes" id="UP000762676">
    <property type="component" value="Unassembled WGS sequence"/>
</dbReference>
<keyword evidence="10 11" id="KW-0407">Ion channel</keyword>
<comment type="caution">
    <text evidence="13">The sequence shown here is derived from an EMBL/GenBank/DDBJ whole genome shotgun (WGS) entry which is preliminary data.</text>
</comment>
<dbReference type="InterPro" id="IPR001873">
    <property type="entry name" value="ENaC"/>
</dbReference>
<keyword evidence="9 11" id="KW-0739">Sodium transport</keyword>
<keyword evidence="8 12" id="KW-0472">Membrane</keyword>
<name>A0AAV4FF40_9GAST</name>
<dbReference type="PANTHER" id="PTHR11690:SF296">
    <property type="entry name" value="DEGENERIN-LIKE PROTEIN DEL-10"/>
    <property type="match status" value="1"/>
</dbReference>
<proteinExistence type="inferred from homology"/>
<keyword evidence="3 11" id="KW-0894">Sodium channel</keyword>
<dbReference type="PANTHER" id="PTHR11690">
    <property type="entry name" value="AMILORIDE-SENSITIVE SODIUM CHANNEL-RELATED"/>
    <property type="match status" value="1"/>
</dbReference>
<dbReference type="GO" id="GO:0015280">
    <property type="term" value="F:ligand-gated sodium channel activity"/>
    <property type="evidence" value="ECO:0007669"/>
    <property type="project" value="TreeGrafter"/>
</dbReference>
<evidence type="ECO:0000256" key="12">
    <source>
        <dbReference type="SAM" id="Phobius"/>
    </source>
</evidence>
<reference evidence="13 14" key="1">
    <citation type="journal article" date="2021" name="Elife">
        <title>Chloroplast acquisition without the gene transfer in kleptoplastic sea slugs, Plakobranchus ocellatus.</title>
        <authorList>
            <person name="Maeda T."/>
            <person name="Takahashi S."/>
            <person name="Yoshida T."/>
            <person name="Shimamura S."/>
            <person name="Takaki Y."/>
            <person name="Nagai Y."/>
            <person name="Toyoda A."/>
            <person name="Suzuki Y."/>
            <person name="Arimoto A."/>
            <person name="Ishii H."/>
            <person name="Satoh N."/>
            <person name="Nishiyama T."/>
            <person name="Hasebe M."/>
            <person name="Maruyama T."/>
            <person name="Minagawa J."/>
            <person name="Obokata J."/>
            <person name="Shigenobu S."/>
        </authorList>
    </citation>
    <scope>NUCLEOTIDE SEQUENCE [LARGE SCALE GENOMIC DNA]</scope>
</reference>
<dbReference type="Pfam" id="PF00858">
    <property type="entry name" value="ASC"/>
    <property type="match status" value="1"/>
</dbReference>
<keyword evidence="14" id="KW-1185">Reference proteome</keyword>
<feature type="transmembrane region" description="Helical" evidence="12">
    <location>
        <begin position="51"/>
        <end position="72"/>
    </location>
</feature>
<dbReference type="GO" id="GO:0005886">
    <property type="term" value="C:plasma membrane"/>
    <property type="evidence" value="ECO:0007669"/>
    <property type="project" value="TreeGrafter"/>
</dbReference>
<protein>
    <submittedName>
        <fullName evidence="13">Acid-sensing ion channel 1-like protein</fullName>
    </submittedName>
</protein>
<evidence type="ECO:0000256" key="1">
    <source>
        <dbReference type="ARBA" id="ARBA00004141"/>
    </source>
</evidence>
<evidence type="ECO:0000256" key="2">
    <source>
        <dbReference type="ARBA" id="ARBA00022448"/>
    </source>
</evidence>